<evidence type="ECO:0000313" key="2">
    <source>
        <dbReference type="Proteomes" id="UP000274822"/>
    </source>
</evidence>
<dbReference type="AlphaFoldDB" id="A0A433QZK0"/>
<sequence length="92" mass="9985">MTGASEFIEVTGFKQIVTNGISIHDSRRTDGQHKKCGGGAVGMTEKPNTSDCGYIRIISWWRRTIPTGPNSPSRNFYHNTAAGLGSAAHKIH</sequence>
<gene>
    <name evidence="1" type="ORF">BC938DRAFT_474199</name>
</gene>
<dbReference type="EMBL" id="RBNJ01000175">
    <property type="protein sequence ID" value="RUS35208.1"/>
    <property type="molecule type" value="Genomic_DNA"/>
</dbReference>
<proteinExistence type="predicted"/>
<reference evidence="1 2" key="1">
    <citation type="journal article" date="2018" name="New Phytol.">
        <title>Phylogenomics of Endogonaceae and evolution of mycorrhizas within Mucoromycota.</title>
        <authorList>
            <person name="Chang Y."/>
            <person name="Desiro A."/>
            <person name="Na H."/>
            <person name="Sandor L."/>
            <person name="Lipzen A."/>
            <person name="Clum A."/>
            <person name="Barry K."/>
            <person name="Grigoriev I.V."/>
            <person name="Martin F.M."/>
            <person name="Stajich J.E."/>
            <person name="Smith M.E."/>
            <person name="Bonito G."/>
            <person name="Spatafora J.W."/>
        </authorList>
    </citation>
    <scope>NUCLEOTIDE SEQUENCE [LARGE SCALE GENOMIC DNA]</scope>
    <source>
        <strain evidence="1 2">AD002</strain>
    </source>
</reference>
<evidence type="ECO:0000313" key="1">
    <source>
        <dbReference type="EMBL" id="RUS35208.1"/>
    </source>
</evidence>
<dbReference type="Proteomes" id="UP000274822">
    <property type="component" value="Unassembled WGS sequence"/>
</dbReference>
<protein>
    <submittedName>
        <fullName evidence="1">Uncharacterized protein</fullName>
    </submittedName>
</protein>
<accession>A0A433QZK0</accession>
<keyword evidence="2" id="KW-1185">Reference proteome</keyword>
<name>A0A433QZK0_9FUNG</name>
<organism evidence="1 2">
    <name type="scientific">Jimgerdemannia flammicorona</name>
    <dbReference type="NCBI Taxonomy" id="994334"/>
    <lineage>
        <taxon>Eukaryota</taxon>
        <taxon>Fungi</taxon>
        <taxon>Fungi incertae sedis</taxon>
        <taxon>Mucoromycota</taxon>
        <taxon>Mucoromycotina</taxon>
        <taxon>Endogonomycetes</taxon>
        <taxon>Endogonales</taxon>
        <taxon>Endogonaceae</taxon>
        <taxon>Jimgerdemannia</taxon>
    </lineage>
</organism>
<comment type="caution">
    <text evidence="1">The sequence shown here is derived from an EMBL/GenBank/DDBJ whole genome shotgun (WGS) entry which is preliminary data.</text>
</comment>